<dbReference type="FunFam" id="3.30.420.40:FF:000058">
    <property type="entry name" value="Putative actin-related protein 5"/>
    <property type="match status" value="1"/>
</dbReference>
<dbReference type="InterPro" id="IPR004000">
    <property type="entry name" value="Actin"/>
</dbReference>
<dbReference type="Gene3D" id="3.90.640.10">
    <property type="entry name" value="Actin, Chain A, domain 4"/>
    <property type="match status" value="1"/>
</dbReference>
<dbReference type="RefSeq" id="XP_002668063.1">
    <property type="nucleotide sequence ID" value="XM_002668017.1"/>
</dbReference>
<reference evidence="2 3" key="1">
    <citation type="journal article" date="2010" name="Cell">
        <title>The genome of Naegleria gruberi illuminates early eukaryotic versatility.</title>
        <authorList>
            <person name="Fritz-Laylin L.K."/>
            <person name="Prochnik S.E."/>
            <person name="Ginger M.L."/>
            <person name="Dacks J.B."/>
            <person name="Carpenter M.L."/>
            <person name="Field M.C."/>
            <person name="Kuo A."/>
            <person name="Paredez A."/>
            <person name="Chapman J."/>
            <person name="Pham J."/>
            <person name="Shu S."/>
            <person name="Neupane R."/>
            <person name="Cipriano M."/>
            <person name="Mancuso J."/>
            <person name="Tu H."/>
            <person name="Salamov A."/>
            <person name="Lindquist E."/>
            <person name="Shapiro H."/>
            <person name="Lucas S."/>
            <person name="Grigoriev I.V."/>
            <person name="Cande W.Z."/>
            <person name="Fulton C."/>
            <person name="Rokhsar D.S."/>
            <person name="Dawson S.C."/>
        </authorList>
    </citation>
    <scope>NUCLEOTIDE SEQUENCE [LARGE SCALE GENOMIC DNA]</scope>
    <source>
        <strain evidence="2 3">NEG-M</strain>
    </source>
</reference>
<dbReference type="AlphaFoldDB" id="D2W6I4"/>
<dbReference type="InterPro" id="IPR043129">
    <property type="entry name" value="ATPase_NBD"/>
</dbReference>
<dbReference type="STRING" id="5762.D2W6I4"/>
<dbReference type="VEuPathDB" id="AmoebaDB:NAEGRDRAFT_44909"/>
<dbReference type="GeneID" id="8860202"/>
<accession>D2W6I4</accession>
<dbReference type="Pfam" id="PF00022">
    <property type="entry name" value="Actin"/>
    <property type="match status" value="1"/>
</dbReference>
<protein>
    <submittedName>
        <fullName evidence="2">Predicted protein</fullName>
    </submittedName>
</protein>
<name>D2W6I4_NAEGR</name>
<dbReference type="SUPFAM" id="SSF53067">
    <property type="entry name" value="Actin-like ATPase domain"/>
    <property type="match status" value="1"/>
</dbReference>
<gene>
    <name evidence="2" type="ORF">NAEGRDRAFT_44909</name>
</gene>
<evidence type="ECO:0000256" key="1">
    <source>
        <dbReference type="RuleBase" id="RU000487"/>
    </source>
</evidence>
<proteinExistence type="inferred from homology"/>
<dbReference type="KEGG" id="ngr:NAEGRDRAFT_44909"/>
<evidence type="ECO:0000313" key="3">
    <source>
        <dbReference type="Proteomes" id="UP000006671"/>
    </source>
</evidence>
<dbReference type="EMBL" id="GG739368">
    <property type="protein sequence ID" value="EFC35319.1"/>
    <property type="molecule type" value="Genomic_DNA"/>
</dbReference>
<dbReference type="OrthoDB" id="5132116at2759"/>
<dbReference type="Gene3D" id="3.30.420.40">
    <property type="match status" value="2"/>
</dbReference>
<dbReference type="OMA" id="MWITERE"/>
<comment type="similarity">
    <text evidence="1">Belongs to the actin family.</text>
</comment>
<dbReference type="eggNOG" id="KOG0676">
    <property type="taxonomic scope" value="Eukaryota"/>
</dbReference>
<dbReference type="InParanoid" id="D2W6I4"/>
<evidence type="ECO:0000313" key="2">
    <source>
        <dbReference type="EMBL" id="EFC35319.1"/>
    </source>
</evidence>
<organism evidence="3">
    <name type="scientific">Naegleria gruberi</name>
    <name type="common">Amoeba</name>
    <dbReference type="NCBI Taxonomy" id="5762"/>
    <lineage>
        <taxon>Eukaryota</taxon>
        <taxon>Discoba</taxon>
        <taxon>Heterolobosea</taxon>
        <taxon>Tetramitia</taxon>
        <taxon>Eutetramitia</taxon>
        <taxon>Vahlkampfiidae</taxon>
        <taxon>Naegleria</taxon>
    </lineage>
</organism>
<dbReference type="Proteomes" id="UP000006671">
    <property type="component" value="Unassembled WGS sequence"/>
</dbReference>
<keyword evidence="3" id="KW-1185">Reference proteome</keyword>
<dbReference type="SMART" id="SM00268">
    <property type="entry name" value="ACTIN"/>
    <property type="match status" value="1"/>
</dbReference>
<sequence>MKEKLCYVTTNFEEESKKGSLLETEYELPDGNIITIGSEKFRTTEVFFHPNLIGMEVGGIHEHIATSIRKCDVDIRKEMYSNIVLSGGSTLFNGIAERLSNELQEISPSMKNRIIALPDRKYQAWVGGSIFASLSTYNKMCIRKEEYDETGPNIVHRK</sequence>
<dbReference type="PANTHER" id="PTHR11937">
    <property type="entry name" value="ACTIN"/>
    <property type="match status" value="1"/>
</dbReference>